<evidence type="ECO:0000313" key="1">
    <source>
        <dbReference type="EMBL" id="SCB23981.1"/>
    </source>
</evidence>
<accession>A0A1C3V8I2</accession>
<protein>
    <submittedName>
        <fullName evidence="1">Uncharacterized protein</fullName>
    </submittedName>
</protein>
<sequence>MNGFATAGSLVLIRSRRTLILALPEDWGLAAANSSTEFTSGFAVARIQTPSPSTCARNGLVNRASEGIRAAPSGRVRG</sequence>
<dbReference type="AlphaFoldDB" id="A0A1C3V8I2"/>
<keyword evidence="2" id="KW-1185">Reference proteome</keyword>
<evidence type="ECO:0000313" key="2">
    <source>
        <dbReference type="Proteomes" id="UP000199435"/>
    </source>
</evidence>
<proteinExistence type="predicted"/>
<dbReference type="EMBL" id="FMAH01000009">
    <property type="protein sequence ID" value="SCB23981.1"/>
    <property type="molecule type" value="Genomic_DNA"/>
</dbReference>
<reference evidence="2" key="1">
    <citation type="submission" date="2016-08" db="EMBL/GenBank/DDBJ databases">
        <authorList>
            <person name="Varghese N."/>
            <person name="Submissions Spin"/>
        </authorList>
    </citation>
    <scope>NUCLEOTIDE SEQUENCE [LARGE SCALE GENOMIC DNA]</scope>
    <source>
        <strain evidence="2">HAMBI 2971</strain>
    </source>
</reference>
<name>A0A1C3V8I2_9HYPH</name>
<dbReference type="Proteomes" id="UP000199435">
    <property type="component" value="Unassembled WGS sequence"/>
</dbReference>
<organism evidence="1 2">
    <name type="scientific">Rhizobium miluonense</name>
    <dbReference type="NCBI Taxonomy" id="411945"/>
    <lineage>
        <taxon>Bacteria</taxon>
        <taxon>Pseudomonadati</taxon>
        <taxon>Pseudomonadota</taxon>
        <taxon>Alphaproteobacteria</taxon>
        <taxon>Hyphomicrobiales</taxon>
        <taxon>Rhizobiaceae</taxon>
        <taxon>Rhizobium/Agrobacterium group</taxon>
        <taxon>Rhizobium</taxon>
    </lineage>
</organism>
<gene>
    <name evidence="1" type="ORF">GA0061102_1009153</name>
</gene>